<dbReference type="RefSeq" id="WP_183750197.1">
    <property type="nucleotide sequence ID" value="NZ_JACICC010000001.1"/>
</dbReference>
<dbReference type="NCBIfam" id="TIGR03363">
    <property type="entry name" value="VI_chp_8"/>
    <property type="match status" value="1"/>
</dbReference>
<proteinExistence type="predicted"/>
<feature type="region of interest" description="Disordered" evidence="1">
    <location>
        <begin position="276"/>
        <end position="317"/>
    </location>
</feature>
<dbReference type="PANTHER" id="PTHR37951:SF1">
    <property type="entry name" value="TYPE VI SECRETION SYSTEM COMPONENT TSSA1"/>
    <property type="match status" value="1"/>
</dbReference>
<organism evidence="3 4">
    <name type="scientific">Pseudochelatococcus contaminans</name>
    <dbReference type="NCBI Taxonomy" id="1538103"/>
    <lineage>
        <taxon>Bacteria</taxon>
        <taxon>Pseudomonadati</taxon>
        <taxon>Pseudomonadota</taxon>
        <taxon>Alphaproteobacteria</taxon>
        <taxon>Hyphomicrobiales</taxon>
        <taxon>Chelatococcaceae</taxon>
        <taxon>Pseudochelatococcus</taxon>
    </lineage>
</organism>
<name>A0A7W5Z1J7_9HYPH</name>
<dbReference type="EMBL" id="JACICC010000001">
    <property type="protein sequence ID" value="MBB3808164.1"/>
    <property type="molecule type" value="Genomic_DNA"/>
</dbReference>
<dbReference type="InterPro" id="IPR017740">
    <property type="entry name" value="TssA-like"/>
</dbReference>
<gene>
    <name evidence="3" type="ORF">FHS81_000218</name>
</gene>
<comment type="caution">
    <text evidence="3">The sequence shown here is derived from an EMBL/GenBank/DDBJ whole genome shotgun (WGS) entry which is preliminary data.</text>
</comment>
<evidence type="ECO:0000259" key="2">
    <source>
        <dbReference type="Pfam" id="PF06812"/>
    </source>
</evidence>
<evidence type="ECO:0000313" key="3">
    <source>
        <dbReference type="EMBL" id="MBB3808164.1"/>
    </source>
</evidence>
<dbReference type="Pfam" id="PF06812">
    <property type="entry name" value="ImpA_N"/>
    <property type="match status" value="1"/>
</dbReference>
<accession>A0A7W5Z1J7</accession>
<protein>
    <submittedName>
        <fullName evidence="3">Type VI secretion system protein ImpA</fullName>
    </submittedName>
</protein>
<dbReference type="Proteomes" id="UP000537592">
    <property type="component" value="Unassembled WGS sequence"/>
</dbReference>
<reference evidence="3 4" key="1">
    <citation type="submission" date="2020-08" db="EMBL/GenBank/DDBJ databases">
        <title>Genomic Encyclopedia of Type Strains, Phase IV (KMG-IV): sequencing the most valuable type-strain genomes for metagenomic binning, comparative biology and taxonomic classification.</title>
        <authorList>
            <person name="Goeker M."/>
        </authorList>
    </citation>
    <scope>NUCLEOTIDE SEQUENCE [LARGE SCALE GENOMIC DNA]</scope>
    <source>
        <strain evidence="3 4">DSM 28760</strain>
    </source>
</reference>
<dbReference type="AlphaFoldDB" id="A0A7W5Z1J7"/>
<dbReference type="PANTHER" id="PTHR37951">
    <property type="entry name" value="CYTOPLASMIC PROTEIN-RELATED"/>
    <property type="match status" value="1"/>
</dbReference>
<sequence length="390" mass="42476">MTFEPTFDFELLLEPFDGDTPSGVDPRLDLSPTSRFLRMKDARASARRKERAIDVDGDAPSPMSEWQEVAQLGVEILTEEGKDIEVASWLAEALLRLSGCAGLYVGIKASHGLVERFWDTLYPLPDEDGNESRLSPFIGLNGAEGEGTLIQPLRKIPLTASEPPYGLWQYHQAQEIEQISDSKKRDERIAAGALSLATFTEAVNATPASWYADLVAGIAAVREALDELSGAFAGQVGIDAPPAGSIRAVLQAIADDVNIFAADKLAHAARAAELEAAQSETAKDEESDSEDDDSGEYDEEAGNASTGRAVPSTRPVNREDGLRQLLQIATFFRETEPHSPISYTLEEVVRRGRMSFNELLQELIIDSSARHYFFIASGISSPEVESDSDE</sequence>
<evidence type="ECO:0000313" key="4">
    <source>
        <dbReference type="Proteomes" id="UP000537592"/>
    </source>
</evidence>
<dbReference type="InterPro" id="IPR010657">
    <property type="entry name" value="ImpA_N"/>
</dbReference>
<keyword evidence="4" id="KW-1185">Reference proteome</keyword>
<feature type="compositionally biased region" description="Acidic residues" evidence="1">
    <location>
        <begin position="283"/>
        <end position="301"/>
    </location>
</feature>
<feature type="domain" description="ImpA N-terminal" evidence="2">
    <location>
        <begin position="13"/>
        <end position="141"/>
    </location>
</feature>
<evidence type="ECO:0000256" key="1">
    <source>
        <dbReference type="SAM" id="MobiDB-lite"/>
    </source>
</evidence>